<evidence type="ECO:0000256" key="1">
    <source>
        <dbReference type="SAM" id="MobiDB-lite"/>
    </source>
</evidence>
<reference evidence="2 3" key="1">
    <citation type="submission" date="2022-10" db="EMBL/GenBank/DDBJ databases">
        <title>Erythrobacter sp. sf7 Genome sequencing.</title>
        <authorList>
            <person name="Park S."/>
        </authorList>
    </citation>
    <scope>NUCLEOTIDE SEQUENCE [LARGE SCALE GENOMIC DNA]</scope>
    <source>
        <strain evidence="3">sf7</strain>
    </source>
</reference>
<name>A0ABT5JTE4_9SPHN</name>
<protein>
    <recommendedName>
        <fullName evidence="4">Fe-S oxidoreductase</fullName>
    </recommendedName>
</protein>
<evidence type="ECO:0000313" key="2">
    <source>
        <dbReference type="EMBL" id="MDC8755383.1"/>
    </source>
</evidence>
<evidence type="ECO:0008006" key="4">
    <source>
        <dbReference type="Google" id="ProtNLM"/>
    </source>
</evidence>
<feature type="compositionally biased region" description="Low complexity" evidence="1">
    <location>
        <begin position="144"/>
        <end position="158"/>
    </location>
</feature>
<gene>
    <name evidence="2" type="ORF">OIK40_12105</name>
</gene>
<feature type="region of interest" description="Disordered" evidence="1">
    <location>
        <begin position="186"/>
        <end position="205"/>
    </location>
</feature>
<comment type="caution">
    <text evidence="2">The sequence shown here is derived from an EMBL/GenBank/DDBJ whole genome shotgun (WGS) entry which is preliminary data.</text>
</comment>
<organism evidence="2 3">
    <name type="scientific">Erythrobacter fulvus</name>
    <dbReference type="NCBI Taxonomy" id="2987523"/>
    <lineage>
        <taxon>Bacteria</taxon>
        <taxon>Pseudomonadati</taxon>
        <taxon>Pseudomonadota</taxon>
        <taxon>Alphaproteobacteria</taxon>
        <taxon>Sphingomonadales</taxon>
        <taxon>Erythrobacteraceae</taxon>
        <taxon>Erythrobacter/Porphyrobacter group</taxon>
        <taxon>Erythrobacter</taxon>
    </lineage>
</organism>
<keyword evidence="3" id="KW-1185">Reference proteome</keyword>
<accession>A0ABT5JTE4</accession>
<evidence type="ECO:0000313" key="3">
    <source>
        <dbReference type="Proteomes" id="UP001216558"/>
    </source>
</evidence>
<dbReference type="EMBL" id="JAQQXQ010000009">
    <property type="protein sequence ID" value="MDC8755383.1"/>
    <property type="molecule type" value="Genomic_DNA"/>
</dbReference>
<feature type="region of interest" description="Disordered" evidence="1">
    <location>
        <begin position="144"/>
        <end position="178"/>
    </location>
</feature>
<dbReference type="RefSeq" id="WP_273678596.1">
    <property type="nucleotide sequence ID" value="NZ_JAQQXQ010000009.1"/>
</dbReference>
<dbReference type="Proteomes" id="UP001216558">
    <property type="component" value="Unassembled WGS sequence"/>
</dbReference>
<proteinExistence type="predicted"/>
<feature type="compositionally biased region" description="Polar residues" evidence="1">
    <location>
        <begin position="159"/>
        <end position="178"/>
    </location>
</feature>
<sequence>MSQAASEQPGDSLSSLSQGRAMEAFGMRAKTPMTPSRMLWSRALPGTVMVVAALALPEFSVGAGDLPDGRSGLAAVREPASVVRLPIFSAPEAAPLIALPARPASRSGADAFDLNTAPPSSAAGPLHAFANAFPAPSVEQPAVAAVSAPQAPSVTPSAGQSSAPSRPSLPQTELSPTVFTGPLTKASLPLDGFRPDLPVRTPEPASMARPLSTIAVGEADAPSPVTAAKDRADSAPVAAAPAELAKPVSLAEQPLTSAGLGAVSVAALPVVPVVAPEPTLPAARASSP</sequence>